<keyword evidence="6" id="KW-0915">Sodium</keyword>
<accession>A0A8T5UV46</accession>
<feature type="transmembrane region" description="Helical" evidence="10">
    <location>
        <begin position="54"/>
        <end position="74"/>
    </location>
</feature>
<name>A0A8T5UV46_9EURY</name>
<dbReference type="Gene3D" id="1.20.1530.20">
    <property type="match status" value="1"/>
</dbReference>
<feature type="domain" description="Cation/H+ exchanger transmembrane" evidence="11">
    <location>
        <begin position="16"/>
        <end position="364"/>
    </location>
</feature>
<dbReference type="Proteomes" id="UP000825933">
    <property type="component" value="Unassembled WGS sequence"/>
</dbReference>
<dbReference type="GO" id="GO:0016020">
    <property type="term" value="C:membrane"/>
    <property type="evidence" value="ECO:0007669"/>
    <property type="project" value="UniProtKB-SubCell"/>
</dbReference>
<comment type="caution">
    <text evidence="12">The sequence shown here is derived from an EMBL/GenBank/DDBJ whole genome shotgun (WGS) entry which is preliminary data.</text>
</comment>
<evidence type="ECO:0000256" key="4">
    <source>
        <dbReference type="ARBA" id="ARBA00022692"/>
    </source>
</evidence>
<feature type="transmembrane region" description="Helical" evidence="10">
    <location>
        <begin position="173"/>
        <end position="190"/>
    </location>
</feature>
<feature type="transmembrane region" description="Helical" evidence="10">
    <location>
        <begin position="319"/>
        <end position="342"/>
    </location>
</feature>
<dbReference type="AlphaFoldDB" id="A0A8T5UV46"/>
<feature type="transmembrane region" description="Helical" evidence="10">
    <location>
        <begin position="30"/>
        <end position="48"/>
    </location>
</feature>
<dbReference type="GO" id="GO:1902600">
    <property type="term" value="P:proton transmembrane transport"/>
    <property type="evidence" value="ECO:0007669"/>
    <property type="project" value="InterPro"/>
</dbReference>
<gene>
    <name evidence="12" type="ORF">K8N75_00470</name>
</gene>
<evidence type="ECO:0000256" key="7">
    <source>
        <dbReference type="ARBA" id="ARBA00023065"/>
    </source>
</evidence>
<feature type="transmembrane region" description="Helical" evidence="10">
    <location>
        <begin position="211"/>
        <end position="226"/>
    </location>
</feature>
<dbReference type="RefSeq" id="WP_223790206.1">
    <property type="nucleotide sequence ID" value="NZ_JAIOUQ010000001.1"/>
</dbReference>
<evidence type="ECO:0000256" key="9">
    <source>
        <dbReference type="ARBA" id="ARBA00023201"/>
    </source>
</evidence>
<reference evidence="13" key="1">
    <citation type="journal article" date="2022" name="Microbiol. Resour. Announc.">
        <title>Draft Genome Sequence of a Methanogenic Archaeon from West Spitsbergen Permafrost.</title>
        <authorList>
            <person name="Trubitsyn V."/>
            <person name="Rivkina E."/>
            <person name="Shcherbakova V."/>
        </authorList>
    </citation>
    <scope>NUCLEOTIDE SEQUENCE [LARGE SCALE GENOMIC DNA]</scope>
    <source>
        <strain evidence="13">VT</strain>
    </source>
</reference>
<keyword evidence="9" id="KW-0739">Sodium transport</keyword>
<feature type="transmembrane region" description="Helical" evidence="10">
    <location>
        <begin position="115"/>
        <end position="136"/>
    </location>
</feature>
<dbReference type="GO" id="GO:0015297">
    <property type="term" value="F:antiporter activity"/>
    <property type="evidence" value="ECO:0007669"/>
    <property type="project" value="UniProtKB-KW"/>
</dbReference>
<organism evidence="12 13">
    <name type="scientific">Methanobacterium spitsbergense</name>
    <dbReference type="NCBI Taxonomy" id="2874285"/>
    <lineage>
        <taxon>Archaea</taxon>
        <taxon>Methanobacteriati</taxon>
        <taxon>Methanobacteriota</taxon>
        <taxon>Methanomada group</taxon>
        <taxon>Methanobacteria</taxon>
        <taxon>Methanobacteriales</taxon>
        <taxon>Methanobacteriaceae</taxon>
        <taxon>Methanobacterium</taxon>
    </lineage>
</organism>
<dbReference type="InterPro" id="IPR006153">
    <property type="entry name" value="Cation/H_exchanger_TM"/>
</dbReference>
<keyword evidence="7" id="KW-0406">Ion transport</keyword>
<feature type="transmembrane region" description="Helical" evidence="10">
    <location>
        <begin position="6"/>
        <end position="23"/>
    </location>
</feature>
<evidence type="ECO:0000256" key="5">
    <source>
        <dbReference type="ARBA" id="ARBA00022989"/>
    </source>
</evidence>
<evidence type="ECO:0000256" key="3">
    <source>
        <dbReference type="ARBA" id="ARBA00022449"/>
    </source>
</evidence>
<sequence>MAVDLVTYANILVLVIVILLSSLISLRLGLAVSIIELVIGAIFGNFGFLHATDWMTLIATFGGILSTFMAGTEIDVNLMREKYKESFLIGFFSFLAPFIGAFLFTYFIAGWTMQSSLIAGIALSSTSFAVIYSVLIESDLPDVNLAKTLLAATFVTNMTTIIMLSIIFIKPDLYTILFLIISIIVIVLAAKYSEHIFNHDKLKNKVIEPEIKYVFLLLVIFMYFAALGNGEAVLPAFILGLLMSKQLAKVKNLMIRMRTVSYAVITPIFFIVGGLRISFELILTSLGLFIILLGIKIFSKFIGVYFLTNKYISNGNMYFTLLMSTGLTFGTITSLFGLNAGYINQVQYSVLIGVVVSSAIIPTFVAQKWFLPQHSEDMIE</sequence>
<keyword evidence="13" id="KW-1185">Reference proteome</keyword>
<feature type="transmembrane region" description="Helical" evidence="10">
    <location>
        <begin position="348"/>
        <end position="371"/>
    </location>
</feature>
<dbReference type="PANTHER" id="PTHR43562:SF3">
    <property type="entry name" value="SODIUM ION_PROTON EXCHANGER (EUROFUNG)"/>
    <property type="match status" value="1"/>
</dbReference>
<keyword evidence="8 10" id="KW-0472">Membrane</keyword>
<feature type="transmembrane region" description="Helical" evidence="10">
    <location>
        <begin position="285"/>
        <end position="307"/>
    </location>
</feature>
<keyword evidence="3" id="KW-0050">Antiport</keyword>
<comment type="subcellular location">
    <subcellularLocation>
        <location evidence="1">Membrane</location>
        <topology evidence="1">Multi-pass membrane protein</topology>
    </subcellularLocation>
</comment>
<feature type="transmembrane region" description="Helical" evidence="10">
    <location>
        <begin position="260"/>
        <end position="279"/>
    </location>
</feature>
<proteinExistence type="predicted"/>
<keyword evidence="2" id="KW-0813">Transport</keyword>
<evidence type="ECO:0000256" key="1">
    <source>
        <dbReference type="ARBA" id="ARBA00004141"/>
    </source>
</evidence>
<evidence type="ECO:0000259" key="11">
    <source>
        <dbReference type="Pfam" id="PF00999"/>
    </source>
</evidence>
<evidence type="ECO:0000256" key="6">
    <source>
        <dbReference type="ARBA" id="ARBA00023053"/>
    </source>
</evidence>
<feature type="transmembrane region" description="Helical" evidence="10">
    <location>
        <begin position="86"/>
        <end position="109"/>
    </location>
</feature>
<feature type="transmembrane region" description="Helical" evidence="10">
    <location>
        <begin position="148"/>
        <end position="167"/>
    </location>
</feature>
<dbReference type="PANTHER" id="PTHR43562">
    <property type="entry name" value="NAPA-TYPE SODIUM/HYDROGEN ANTIPORTER"/>
    <property type="match status" value="1"/>
</dbReference>
<keyword evidence="4 10" id="KW-0812">Transmembrane</keyword>
<evidence type="ECO:0000256" key="2">
    <source>
        <dbReference type="ARBA" id="ARBA00022448"/>
    </source>
</evidence>
<dbReference type="GO" id="GO:0006814">
    <property type="term" value="P:sodium ion transport"/>
    <property type="evidence" value="ECO:0007669"/>
    <property type="project" value="UniProtKB-KW"/>
</dbReference>
<evidence type="ECO:0000313" key="12">
    <source>
        <dbReference type="EMBL" id="MBZ2164529.1"/>
    </source>
</evidence>
<evidence type="ECO:0000313" key="13">
    <source>
        <dbReference type="Proteomes" id="UP000825933"/>
    </source>
</evidence>
<dbReference type="InterPro" id="IPR038770">
    <property type="entry name" value="Na+/solute_symporter_sf"/>
</dbReference>
<keyword evidence="5 10" id="KW-1133">Transmembrane helix</keyword>
<dbReference type="Pfam" id="PF00999">
    <property type="entry name" value="Na_H_Exchanger"/>
    <property type="match status" value="1"/>
</dbReference>
<evidence type="ECO:0000256" key="8">
    <source>
        <dbReference type="ARBA" id="ARBA00023136"/>
    </source>
</evidence>
<dbReference type="EMBL" id="JAIOUQ010000001">
    <property type="protein sequence ID" value="MBZ2164529.1"/>
    <property type="molecule type" value="Genomic_DNA"/>
</dbReference>
<evidence type="ECO:0000256" key="10">
    <source>
        <dbReference type="SAM" id="Phobius"/>
    </source>
</evidence>
<protein>
    <submittedName>
        <fullName evidence="12">Cation:proton antiporter</fullName>
    </submittedName>
</protein>